<organism evidence="9 10">
    <name type="scientific">Exophiala aquamarina CBS 119918</name>
    <dbReference type="NCBI Taxonomy" id="1182545"/>
    <lineage>
        <taxon>Eukaryota</taxon>
        <taxon>Fungi</taxon>
        <taxon>Dikarya</taxon>
        <taxon>Ascomycota</taxon>
        <taxon>Pezizomycotina</taxon>
        <taxon>Eurotiomycetes</taxon>
        <taxon>Chaetothyriomycetidae</taxon>
        <taxon>Chaetothyriales</taxon>
        <taxon>Herpotrichiellaceae</taxon>
        <taxon>Exophiala</taxon>
    </lineage>
</organism>
<evidence type="ECO:0000256" key="2">
    <source>
        <dbReference type="ARBA" id="ARBA00022670"/>
    </source>
</evidence>
<dbReference type="Pfam" id="PF01447">
    <property type="entry name" value="Peptidase_M4"/>
    <property type="match status" value="1"/>
</dbReference>
<feature type="domain" description="Peptidase M4" evidence="7">
    <location>
        <begin position="38"/>
        <end position="147"/>
    </location>
</feature>
<dbReference type="InterPro" id="IPR052759">
    <property type="entry name" value="Metalloprotease_M4"/>
</dbReference>
<dbReference type="SUPFAM" id="SSF55486">
    <property type="entry name" value="Metalloproteases ('zincins'), catalytic domain"/>
    <property type="match status" value="1"/>
</dbReference>
<dbReference type="Proteomes" id="UP000027920">
    <property type="component" value="Unassembled WGS sequence"/>
</dbReference>
<dbReference type="PANTHER" id="PTHR43579">
    <property type="match status" value="1"/>
</dbReference>
<proteinExistence type="inferred from homology"/>
<dbReference type="InterPro" id="IPR027268">
    <property type="entry name" value="Peptidase_M4/M1_CTD_sf"/>
</dbReference>
<dbReference type="PANTHER" id="PTHR43579:SF1">
    <property type="entry name" value="NEUTRAL METALLOPROTEINASE"/>
    <property type="match status" value="1"/>
</dbReference>
<accession>A0A072Q0I3</accession>
<dbReference type="InterPro" id="IPR001570">
    <property type="entry name" value="Peptidase_M4_C_domain"/>
</dbReference>
<evidence type="ECO:0000313" key="9">
    <source>
        <dbReference type="EMBL" id="KEF61390.1"/>
    </source>
</evidence>
<dbReference type="EMBL" id="AMGV01000002">
    <property type="protein sequence ID" value="KEF61390.1"/>
    <property type="molecule type" value="Genomic_DNA"/>
</dbReference>
<keyword evidence="5" id="KW-0862">Zinc</keyword>
<name>A0A072Q0I3_9EURO</name>
<comment type="caution">
    <text evidence="9">The sequence shown here is derived from an EMBL/GenBank/DDBJ whole genome shotgun (WGS) entry which is preliminary data.</text>
</comment>
<evidence type="ECO:0000256" key="5">
    <source>
        <dbReference type="ARBA" id="ARBA00022833"/>
    </source>
</evidence>
<dbReference type="HOGENOM" id="CLU_008590_0_1_1"/>
<dbReference type="Gene3D" id="1.10.390.10">
    <property type="entry name" value="Neutral Protease Domain 2"/>
    <property type="match status" value="1"/>
</dbReference>
<evidence type="ECO:0008006" key="11">
    <source>
        <dbReference type="Google" id="ProtNLM"/>
    </source>
</evidence>
<evidence type="ECO:0000256" key="1">
    <source>
        <dbReference type="ARBA" id="ARBA00009388"/>
    </source>
</evidence>
<dbReference type="PRINTS" id="PR00730">
    <property type="entry name" value="THERMOLYSIN"/>
</dbReference>
<keyword evidence="6" id="KW-0482">Metalloprotease</keyword>
<evidence type="ECO:0000256" key="3">
    <source>
        <dbReference type="ARBA" id="ARBA00022723"/>
    </source>
</evidence>
<sequence length="361" mass="40391">MTLVTHAGHALQATPVSGSLLTAKRKSKERFGIAFGEFEIYDAANDKKIPGTFRADEESFRPTNDIQIDVLYHWLRKIHTFFLNAFSFKFFDGKGNSIQVSIHYGVKCMNAYWKNGTVVLGDGDSFGLYDFWTADDIIAHEITHGIIAHTSGLKNRDETGALNEHLADVFAIFYKQYQQSRDSDAATSTWIVGEKLFVGSQLDRPKPTPAPAGFPKNISYIIHGNENSPSGCYVVTDPNRPFSQHWHKPHLRNFEEPGTSNPPQPYHWSDRKTVAYDRGGVHQNSGIPNFAFYRAAIEARGPAWSGVGQVWFRAMLDPNLDADCTFNMFAALTLQHAAEFDTKLIEPICKGWSKVGVALKS</sequence>
<evidence type="ECO:0000313" key="10">
    <source>
        <dbReference type="Proteomes" id="UP000027920"/>
    </source>
</evidence>
<feature type="domain" description="Peptidase M4 C-terminal" evidence="8">
    <location>
        <begin position="151"/>
        <end position="198"/>
    </location>
</feature>
<reference evidence="9 10" key="1">
    <citation type="submission" date="2013-03" db="EMBL/GenBank/DDBJ databases">
        <title>The Genome Sequence of Exophiala aquamarina CBS 119918.</title>
        <authorList>
            <consortium name="The Broad Institute Genomics Platform"/>
            <person name="Cuomo C."/>
            <person name="de Hoog S."/>
            <person name="Gorbushina A."/>
            <person name="Walker B."/>
            <person name="Young S.K."/>
            <person name="Zeng Q."/>
            <person name="Gargeya S."/>
            <person name="Fitzgerald M."/>
            <person name="Haas B."/>
            <person name="Abouelleil A."/>
            <person name="Allen A.W."/>
            <person name="Alvarado L."/>
            <person name="Arachchi H.M."/>
            <person name="Berlin A.M."/>
            <person name="Chapman S.B."/>
            <person name="Gainer-Dewar J."/>
            <person name="Goldberg J."/>
            <person name="Griggs A."/>
            <person name="Gujja S."/>
            <person name="Hansen M."/>
            <person name="Howarth C."/>
            <person name="Imamovic A."/>
            <person name="Ireland A."/>
            <person name="Larimer J."/>
            <person name="McCowan C."/>
            <person name="Murphy C."/>
            <person name="Pearson M."/>
            <person name="Poon T.W."/>
            <person name="Priest M."/>
            <person name="Roberts A."/>
            <person name="Saif S."/>
            <person name="Shea T."/>
            <person name="Sisk P."/>
            <person name="Sykes S."/>
            <person name="Wortman J."/>
            <person name="Nusbaum C."/>
            <person name="Birren B."/>
        </authorList>
    </citation>
    <scope>NUCLEOTIDE SEQUENCE [LARGE SCALE GENOMIC DNA]</scope>
    <source>
        <strain evidence="9 10">CBS 119918</strain>
    </source>
</reference>
<dbReference type="InterPro" id="IPR023612">
    <property type="entry name" value="Peptidase_M4"/>
</dbReference>
<dbReference type="GO" id="GO:0004222">
    <property type="term" value="F:metalloendopeptidase activity"/>
    <property type="evidence" value="ECO:0007669"/>
    <property type="project" value="InterPro"/>
</dbReference>
<dbReference type="AlphaFoldDB" id="A0A072Q0I3"/>
<dbReference type="GO" id="GO:0006508">
    <property type="term" value="P:proteolysis"/>
    <property type="evidence" value="ECO:0007669"/>
    <property type="project" value="UniProtKB-KW"/>
</dbReference>
<keyword evidence="4" id="KW-0378">Hydrolase</keyword>
<keyword evidence="10" id="KW-1185">Reference proteome</keyword>
<dbReference type="VEuPathDB" id="FungiDB:A1O9_02956"/>
<keyword evidence="3" id="KW-0479">Metal-binding</keyword>
<dbReference type="Gene3D" id="3.10.170.10">
    <property type="match status" value="1"/>
</dbReference>
<comment type="similarity">
    <text evidence="1">Belongs to the peptidase M4 family.</text>
</comment>
<evidence type="ECO:0000256" key="6">
    <source>
        <dbReference type="ARBA" id="ARBA00023049"/>
    </source>
</evidence>
<evidence type="ECO:0000259" key="8">
    <source>
        <dbReference type="Pfam" id="PF02868"/>
    </source>
</evidence>
<dbReference type="OrthoDB" id="5332336at2759"/>
<dbReference type="STRING" id="1182545.A0A072Q0I3"/>
<dbReference type="RefSeq" id="XP_013263980.1">
    <property type="nucleotide sequence ID" value="XM_013408526.1"/>
</dbReference>
<keyword evidence="2" id="KW-0645">Protease</keyword>
<dbReference type="InterPro" id="IPR013856">
    <property type="entry name" value="Peptidase_M4_domain"/>
</dbReference>
<evidence type="ECO:0000256" key="4">
    <source>
        <dbReference type="ARBA" id="ARBA00022801"/>
    </source>
</evidence>
<dbReference type="GO" id="GO:0046872">
    <property type="term" value="F:metal ion binding"/>
    <property type="evidence" value="ECO:0007669"/>
    <property type="project" value="UniProtKB-KW"/>
</dbReference>
<feature type="domain" description="Peptidase M4 C-terminal" evidence="8">
    <location>
        <begin position="247"/>
        <end position="357"/>
    </location>
</feature>
<evidence type="ECO:0000259" key="7">
    <source>
        <dbReference type="Pfam" id="PF01447"/>
    </source>
</evidence>
<gene>
    <name evidence="9" type="ORF">A1O9_02956</name>
</gene>
<dbReference type="Pfam" id="PF02868">
    <property type="entry name" value="Peptidase_M4_C"/>
    <property type="match status" value="2"/>
</dbReference>
<protein>
    <recommendedName>
        <fullName evidence="11">Neutral metalloproteinase</fullName>
    </recommendedName>
</protein>
<dbReference type="GeneID" id="25277896"/>